<dbReference type="AlphaFoldDB" id="A0A292YEW3"/>
<protein>
    <recommendedName>
        <fullName evidence="1">Dinitrogenase iron-molybdenum cofactor biosynthesis domain-containing protein</fullName>
    </recommendedName>
</protein>
<name>A0A292YEW3_9BACT</name>
<comment type="caution">
    <text evidence="2">The sequence shown here is derived from an EMBL/GenBank/DDBJ whole genome shotgun (WGS) entry which is preliminary data.</text>
</comment>
<gene>
    <name evidence="2" type="ORF">LNAT_P1076</name>
</gene>
<evidence type="ECO:0000313" key="2">
    <source>
        <dbReference type="EMBL" id="GAX87779.1"/>
    </source>
</evidence>
<dbReference type="SUPFAM" id="SSF53146">
    <property type="entry name" value="Nitrogenase accessory factor-like"/>
    <property type="match status" value="1"/>
</dbReference>
<organism evidence="2 3">
    <name type="scientific">Lebetimonas natsushimae</name>
    <dbReference type="NCBI Taxonomy" id="1936991"/>
    <lineage>
        <taxon>Bacteria</taxon>
        <taxon>Pseudomonadati</taxon>
        <taxon>Campylobacterota</taxon>
        <taxon>Epsilonproteobacteria</taxon>
        <taxon>Nautiliales</taxon>
        <taxon>Nautiliaceae</taxon>
        <taxon>Lebetimonas</taxon>
    </lineage>
</organism>
<dbReference type="Pfam" id="PF02579">
    <property type="entry name" value="Nitro_FeMo-Co"/>
    <property type="match status" value="1"/>
</dbReference>
<dbReference type="OrthoDB" id="280278at2"/>
<dbReference type="InterPro" id="IPR003731">
    <property type="entry name" value="Di-Nase_FeMo-co_biosynth"/>
</dbReference>
<dbReference type="Gene3D" id="3.30.420.130">
    <property type="entry name" value="Dinitrogenase iron-molybdenum cofactor biosynthesis domain"/>
    <property type="match status" value="1"/>
</dbReference>
<dbReference type="RefSeq" id="WP_096259189.1">
    <property type="nucleotide sequence ID" value="NZ_BDME01000002.1"/>
</dbReference>
<sequence length="204" mass="23181">MKIAFPTNNKETIAGHIGLCKGLLIIDTETGEKFYIENPIMKQIQEEHIDLKGTKEGERGLGTGRVIPPLLAEAGVNVLVSREFGEGIAFNLEREGIIPYQTDEKNIENVLNQIKEEDMRGFGRGFGYGRRYGYGRGFGYRRDIDYDRDFERDELDREYGYGRGFGYGRGLGRGYGRGFGFGRGFGRGYGRGFGRGFGWRRWED</sequence>
<reference evidence="2 3" key="1">
    <citation type="journal article" date="2017" name="Syst. Appl. Microbiol.">
        <title>Lebetimonas natsushimae sp. nov., a novel strictly anaerobic, moderately thermophilic chemoautotroph isolated from a deep-sea hydrothermal vent polychaete nest in the Mid-Okinawa Trough.</title>
        <authorList>
            <person name="Nagata R."/>
            <person name="Takaki Y."/>
            <person name="Tame A."/>
            <person name="Nunoura T."/>
            <person name="Muto H."/>
            <person name="Mino S."/>
            <person name="Sawayama S."/>
            <person name="Takai K."/>
            <person name="Nakagawa S."/>
        </authorList>
    </citation>
    <scope>NUCLEOTIDE SEQUENCE [LARGE SCALE GENOMIC DNA]</scope>
    <source>
        <strain evidence="2 3">HS1857</strain>
    </source>
</reference>
<keyword evidence="3" id="KW-1185">Reference proteome</keyword>
<proteinExistence type="predicted"/>
<evidence type="ECO:0000259" key="1">
    <source>
        <dbReference type="Pfam" id="PF02579"/>
    </source>
</evidence>
<dbReference type="InterPro" id="IPR036105">
    <property type="entry name" value="DiNase_FeMo-co_biosyn_sf"/>
</dbReference>
<dbReference type="Proteomes" id="UP000217944">
    <property type="component" value="Unassembled WGS sequence"/>
</dbReference>
<accession>A0A292YEW3</accession>
<evidence type="ECO:0000313" key="3">
    <source>
        <dbReference type="Proteomes" id="UP000217944"/>
    </source>
</evidence>
<feature type="domain" description="Dinitrogenase iron-molybdenum cofactor biosynthesis" evidence="1">
    <location>
        <begin position="10"/>
        <end position="115"/>
    </location>
</feature>
<dbReference type="EMBL" id="BDME01000002">
    <property type="protein sequence ID" value="GAX87779.1"/>
    <property type="molecule type" value="Genomic_DNA"/>
</dbReference>